<name>A0A8S5RLI1_9VIRU</name>
<proteinExistence type="predicted"/>
<sequence length="772" mass="88018">MPDKENSIIAQLRGFDAEHYAATERYARQIERLYNTACDEFARIGAGMEETEAAFSFDKLPKTKKQAQGILTRLVGKMEAVITTGTKAEWLAACKKNDAFIAAILRTAKLTKEEVEQYQSRNLEALSTFQRRKVEGLGLSERVWKYAGELKDAMELGIDVALGEGKSAQELSRDLRSYLQEPHRLYRRVRDKGGNLRLSKAAKLYHPGQGVYRSSAKNAQRLARTEVNMAYRESEFLRWQKLDFVVGLRVMLSNNHTTTNSKGEKIPLVDICDELWGDYPKTFKFTGWHPQCRCFVVPILSDYDEYNQDRANRLKAIVRKAHYESLPSRRTITDVPAKFREYIDSIKERAKGWKSMPYYIRDNFKGGKIEGGLNANIPTKTMNNVKPCTEFDREINYLKRWAYALGGDMSNIDALRTAGNREALEAEIEKVRDVMDGNLDKWHDAQNELSRVITVSLKGYSDIQNEFSKILQDNASSTKRYYGDCISRLKQAVKDALAKLAKAKEEEAKSGDKPHKALLKDYTTEAQVDKTFKEINDGLTEKWFENGDLKLGVETHRGNNGSTWMDGRTYLTTDRLARVKSALGKIGQGKSAEITELEADAMATFWHEITHNRNKRGNMYLTDTQRAFMELANEFVARKSLPEFYRVLGCKETPQAQFISNRNSTGYNDMVNNYDLVIRELGLNADKALATVRKNLFNEVYSDQATGLKQGLIDGGLKRLDGKKIKASELNSLLKAIRTTKGRVYMNINGDWVKESREEQMVKWLKKNGYLA</sequence>
<dbReference type="EMBL" id="BK059118">
    <property type="protein sequence ID" value="DAE32230.1"/>
    <property type="molecule type" value="Genomic_DNA"/>
</dbReference>
<accession>A0A8S5RLI1</accession>
<protein>
    <submittedName>
        <fullName evidence="1">Minor capsid protein</fullName>
    </submittedName>
</protein>
<reference evidence="1" key="1">
    <citation type="journal article" date="2021" name="Proc. Natl. Acad. Sci. U.S.A.">
        <title>A Catalog of Tens of Thousands of Viruses from Human Metagenomes Reveals Hidden Associations with Chronic Diseases.</title>
        <authorList>
            <person name="Tisza M.J."/>
            <person name="Buck C.B."/>
        </authorList>
    </citation>
    <scope>NUCLEOTIDE SEQUENCE</scope>
    <source>
        <strain evidence="1">CtLpa4</strain>
    </source>
</reference>
<evidence type="ECO:0000313" key="1">
    <source>
        <dbReference type="EMBL" id="DAE32230.1"/>
    </source>
</evidence>
<organism evidence="1">
    <name type="scientific">virus sp. ctLpa4</name>
    <dbReference type="NCBI Taxonomy" id="2825814"/>
    <lineage>
        <taxon>Viruses</taxon>
    </lineage>
</organism>